<dbReference type="EMBL" id="BAAAZI010000006">
    <property type="protein sequence ID" value="GAA4137064.1"/>
    <property type="molecule type" value="Genomic_DNA"/>
</dbReference>
<proteinExistence type="predicted"/>
<organism evidence="4 5">
    <name type="scientific">Sphingobacterium kyonggiense</name>
    <dbReference type="NCBI Taxonomy" id="714075"/>
    <lineage>
        <taxon>Bacteria</taxon>
        <taxon>Pseudomonadati</taxon>
        <taxon>Bacteroidota</taxon>
        <taxon>Sphingobacteriia</taxon>
        <taxon>Sphingobacteriales</taxon>
        <taxon>Sphingobacteriaceae</taxon>
        <taxon>Sphingobacterium</taxon>
    </lineage>
</organism>
<evidence type="ECO:0000256" key="2">
    <source>
        <dbReference type="SAM" id="SignalP"/>
    </source>
</evidence>
<dbReference type="InterPro" id="IPR011250">
    <property type="entry name" value="OMP/PagP_B-barrel"/>
</dbReference>
<feature type="domain" description="Outer membrane protein beta-barrel" evidence="3">
    <location>
        <begin position="7"/>
        <end position="178"/>
    </location>
</feature>
<dbReference type="InterPro" id="IPR027385">
    <property type="entry name" value="Beta-barrel_OMP"/>
</dbReference>
<dbReference type="RefSeq" id="WP_344673786.1">
    <property type="nucleotide sequence ID" value="NZ_BAAAZI010000006.1"/>
</dbReference>
<dbReference type="Pfam" id="PF13505">
    <property type="entry name" value="OMP_b-brl"/>
    <property type="match status" value="1"/>
</dbReference>
<dbReference type="SUPFAM" id="SSF56925">
    <property type="entry name" value="OMPA-like"/>
    <property type="match status" value="1"/>
</dbReference>
<feature type="signal peptide" evidence="2">
    <location>
        <begin position="1"/>
        <end position="20"/>
    </location>
</feature>
<accession>A0ABP7YJA9</accession>
<evidence type="ECO:0000256" key="1">
    <source>
        <dbReference type="ARBA" id="ARBA00022729"/>
    </source>
</evidence>
<reference evidence="5" key="1">
    <citation type="journal article" date="2019" name="Int. J. Syst. Evol. Microbiol.">
        <title>The Global Catalogue of Microorganisms (GCM) 10K type strain sequencing project: providing services to taxonomists for standard genome sequencing and annotation.</title>
        <authorList>
            <consortium name="The Broad Institute Genomics Platform"/>
            <consortium name="The Broad Institute Genome Sequencing Center for Infectious Disease"/>
            <person name="Wu L."/>
            <person name="Ma J."/>
        </authorList>
    </citation>
    <scope>NUCLEOTIDE SEQUENCE [LARGE SCALE GENOMIC DNA]</scope>
    <source>
        <strain evidence="5">JCM 16704</strain>
    </source>
</reference>
<dbReference type="Proteomes" id="UP001500101">
    <property type="component" value="Unassembled WGS sequence"/>
</dbReference>
<keyword evidence="5" id="KW-1185">Reference proteome</keyword>
<protein>
    <recommendedName>
        <fullName evidence="3">Outer membrane protein beta-barrel domain-containing protein</fullName>
    </recommendedName>
</protein>
<comment type="caution">
    <text evidence="4">The sequence shown here is derived from an EMBL/GenBank/DDBJ whole genome shotgun (WGS) entry which is preliminary data.</text>
</comment>
<evidence type="ECO:0000259" key="3">
    <source>
        <dbReference type="Pfam" id="PF13505"/>
    </source>
</evidence>
<feature type="chain" id="PRO_5046021435" description="Outer membrane protein beta-barrel domain-containing protein" evidence="2">
    <location>
        <begin position="21"/>
        <end position="196"/>
    </location>
</feature>
<name>A0ABP7YJA9_9SPHI</name>
<evidence type="ECO:0000313" key="5">
    <source>
        <dbReference type="Proteomes" id="UP001500101"/>
    </source>
</evidence>
<dbReference type="Gene3D" id="2.40.160.20">
    <property type="match status" value="1"/>
</dbReference>
<gene>
    <name evidence="4" type="ORF">GCM10022216_12750</name>
</gene>
<sequence length="196" mass="20638">MKKLLLTLTAVSALSLAANAQTSKGTFLVGGSVSYEGTTIKDSDAKNNSFAIVPQLGYFVADNIAVGTGIGYNWAETESDAGVKNTNNAFQLAPFGRIYSQNDGPVKFYGQLSVPMSWGTTKVDGDKTGTTAKYGVELAPGLAFFPTSNIGIDFRVKGLYFNSNNTEPTGGEKTTVSTYGLNASSLTPTVGVTFHF</sequence>
<evidence type="ECO:0000313" key="4">
    <source>
        <dbReference type="EMBL" id="GAA4137064.1"/>
    </source>
</evidence>
<keyword evidence="1 2" id="KW-0732">Signal</keyword>